<evidence type="ECO:0000313" key="9">
    <source>
        <dbReference type="Proteomes" id="UP000189722"/>
    </source>
</evidence>
<dbReference type="InterPro" id="IPR023563">
    <property type="entry name" value="Ribosomal_uL13_CS"/>
</dbReference>
<evidence type="ECO:0000313" key="8">
    <source>
        <dbReference type="EMBL" id="OOP60577.1"/>
    </source>
</evidence>
<dbReference type="GO" id="GO:0003729">
    <property type="term" value="F:mRNA binding"/>
    <property type="evidence" value="ECO:0007669"/>
    <property type="project" value="TreeGrafter"/>
</dbReference>
<sequence>MINNTTSVFFNKNLNDLNRTISVSENYFKKKWYIIDANQKILGRIATKISAILMGKNKIFYTPHIDNGDYVIVINAKKVTLTGGKIHQKKYSRHSGYPGGLTQVKFTEMMRKFPNRIIEKAVFGMLPKNKLGRKIKKKLFVYADNIHKHNAQNPEILEV</sequence>
<dbReference type="RefSeq" id="WP_078122869.1">
    <property type="nucleotide sequence ID" value="NZ_JAOSJG010000001.1"/>
</dbReference>
<dbReference type="EMBL" id="MWKN01000002">
    <property type="protein sequence ID" value="OOP60577.1"/>
    <property type="molecule type" value="Genomic_DNA"/>
</dbReference>
<dbReference type="PANTHER" id="PTHR11545">
    <property type="entry name" value="RIBOSOMAL PROTEIN L13"/>
    <property type="match status" value="1"/>
</dbReference>
<dbReference type="PIRSF" id="PIRSF002181">
    <property type="entry name" value="Ribosomal_L13"/>
    <property type="match status" value="1"/>
</dbReference>
<reference evidence="7 10" key="2">
    <citation type="journal article" date="2023" name="Int. J. Syst. Evol. Microbiol.">
        <title>The observation of taxonomic boundaries for the 16SrII and 16SrXXV phytoplasmas using genome-based delimitation.</title>
        <authorList>
            <person name="Rodrigues Jardim B."/>
            <person name="Tran-Nguyen L.T.T."/>
            <person name="Gambley C."/>
            <person name="Al-Sadi A.M."/>
            <person name="Al-Subhi A.M."/>
            <person name="Foissac X."/>
            <person name="Salar P."/>
            <person name="Cai H."/>
            <person name="Yang J.Y."/>
            <person name="Davis R."/>
            <person name="Jones L."/>
            <person name="Rodoni B."/>
            <person name="Constable F.E."/>
        </authorList>
    </citation>
    <scope>NUCLEOTIDE SEQUENCE [LARGE SCALE GENOMIC DNA]</scope>
    <source>
        <strain evidence="7">BAWM-OMN-P75</strain>
    </source>
</reference>
<dbReference type="SUPFAM" id="SSF52161">
    <property type="entry name" value="Ribosomal protein L13"/>
    <property type="match status" value="1"/>
</dbReference>
<comment type="subunit">
    <text evidence="4">Part of the 50S ribosomal subunit.</text>
</comment>
<dbReference type="STRING" id="180978.B2G44_00250"/>
<comment type="similarity">
    <text evidence="1 4 5">Belongs to the universal ribosomal protein uL13 family.</text>
</comment>
<dbReference type="InterPro" id="IPR036899">
    <property type="entry name" value="Ribosomal_uL13_sf"/>
</dbReference>
<dbReference type="EMBL" id="JAOSJG010000001">
    <property type="protein sequence ID" value="MEK0308905.1"/>
    <property type="molecule type" value="Genomic_DNA"/>
</dbReference>
<dbReference type="Pfam" id="PF00572">
    <property type="entry name" value="Ribosomal_L13"/>
    <property type="match status" value="1"/>
</dbReference>
<accession>A0A1S9M5K1</accession>
<dbReference type="CDD" id="cd00392">
    <property type="entry name" value="Ribosomal_L13"/>
    <property type="match status" value="1"/>
</dbReference>
<gene>
    <name evidence="4 6 7" type="primary">rplM</name>
    <name evidence="8" type="ORF">B2G44_00250</name>
    <name evidence="7" type="ORF">OC712_00145</name>
</gene>
<dbReference type="GO" id="GO:0003735">
    <property type="term" value="F:structural constituent of ribosome"/>
    <property type="evidence" value="ECO:0007669"/>
    <property type="project" value="InterPro"/>
</dbReference>
<evidence type="ECO:0000256" key="4">
    <source>
        <dbReference type="HAMAP-Rule" id="MF_01366"/>
    </source>
</evidence>
<comment type="caution">
    <text evidence="8">The sequence shown here is derived from an EMBL/GenBank/DDBJ whole genome shotgun (WGS) entry which is preliminary data.</text>
</comment>
<comment type="function">
    <text evidence="4 6">This protein is one of the early assembly proteins of the 50S ribosomal subunit, although it is not seen to bind rRNA by itself. It is important during the early stages of 50S assembly.</text>
</comment>
<dbReference type="PROSITE" id="PS00783">
    <property type="entry name" value="RIBOSOMAL_L13"/>
    <property type="match status" value="1"/>
</dbReference>
<evidence type="ECO:0000256" key="1">
    <source>
        <dbReference type="ARBA" id="ARBA00006227"/>
    </source>
</evidence>
<keyword evidence="3 4" id="KW-0687">Ribonucleoprotein</keyword>
<evidence type="ECO:0000313" key="7">
    <source>
        <dbReference type="EMBL" id="MEK0308905.1"/>
    </source>
</evidence>
<organism evidence="8 9">
    <name type="scientific">Candidatus Phytoplasma citri</name>
    <dbReference type="NCBI Taxonomy" id="180978"/>
    <lineage>
        <taxon>Bacteria</taxon>
        <taxon>Bacillati</taxon>
        <taxon>Mycoplasmatota</taxon>
        <taxon>Mollicutes</taxon>
        <taxon>Acholeplasmatales</taxon>
        <taxon>Acholeplasmataceae</taxon>
        <taxon>Candidatus Phytoplasma</taxon>
        <taxon>16SrII (Peanut WB group)</taxon>
    </lineage>
</organism>
<dbReference type="InterPro" id="IPR005822">
    <property type="entry name" value="Ribosomal_uL13"/>
</dbReference>
<proteinExistence type="inferred from homology"/>
<keyword evidence="2 4" id="KW-0689">Ribosomal protein</keyword>
<dbReference type="GO" id="GO:0006412">
    <property type="term" value="P:translation"/>
    <property type="evidence" value="ECO:0007669"/>
    <property type="project" value="UniProtKB-UniRule"/>
</dbReference>
<dbReference type="NCBIfam" id="TIGR01066">
    <property type="entry name" value="rplM_bact"/>
    <property type="match status" value="1"/>
</dbReference>
<evidence type="ECO:0000256" key="3">
    <source>
        <dbReference type="ARBA" id="ARBA00023274"/>
    </source>
</evidence>
<dbReference type="PANTHER" id="PTHR11545:SF2">
    <property type="entry name" value="LARGE RIBOSOMAL SUBUNIT PROTEIN UL13M"/>
    <property type="match status" value="1"/>
</dbReference>
<dbReference type="AlphaFoldDB" id="A0A1S9M5K1"/>
<name>A0A1S9M5K1_9MOLU</name>
<evidence type="ECO:0000256" key="6">
    <source>
        <dbReference type="RuleBase" id="RU003878"/>
    </source>
</evidence>
<evidence type="ECO:0000256" key="5">
    <source>
        <dbReference type="RuleBase" id="RU003877"/>
    </source>
</evidence>
<dbReference type="Proteomes" id="UP001383392">
    <property type="component" value="Unassembled WGS sequence"/>
</dbReference>
<dbReference type="InterPro" id="IPR005823">
    <property type="entry name" value="Ribosomal_uL13_bac-type"/>
</dbReference>
<dbReference type="Gene3D" id="3.90.1180.10">
    <property type="entry name" value="Ribosomal protein L13"/>
    <property type="match status" value="1"/>
</dbReference>
<dbReference type="HAMAP" id="MF_01366">
    <property type="entry name" value="Ribosomal_uL13"/>
    <property type="match status" value="1"/>
</dbReference>
<keyword evidence="10" id="KW-1185">Reference proteome</keyword>
<dbReference type="GO" id="GO:0022625">
    <property type="term" value="C:cytosolic large ribosomal subunit"/>
    <property type="evidence" value="ECO:0007669"/>
    <property type="project" value="TreeGrafter"/>
</dbReference>
<dbReference type="Proteomes" id="UP000189722">
    <property type="component" value="Unassembled WGS sequence"/>
</dbReference>
<evidence type="ECO:0000256" key="2">
    <source>
        <dbReference type="ARBA" id="ARBA00022980"/>
    </source>
</evidence>
<evidence type="ECO:0000313" key="10">
    <source>
        <dbReference type="Proteomes" id="UP001383392"/>
    </source>
</evidence>
<dbReference type="GO" id="GO:0017148">
    <property type="term" value="P:negative regulation of translation"/>
    <property type="evidence" value="ECO:0007669"/>
    <property type="project" value="TreeGrafter"/>
</dbReference>
<protein>
    <recommendedName>
        <fullName evidence="4">Large ribosomal subunit protein uL13</fullName>
    </recommendedName>
</protein>
<reference evidence="8 9" key="1">
    <citation type="submission" date="2017-02" db="EMBL/GenBank/DDBJ databases">
        <title>A draft genome of 'Candidatus Phytoplasma aurantifolia' the agent of the witches-broom disease of lime.</title>
        <authorList>
            <person name="Foissac X."/>
            <person name="Carle P."/>
        </authorList>
    </citation>
    <scope>NUCLEOTIDE SEQUENCE [LARGE SCALE GENOMIC DNA]</scope>
    <source>
        <strain evidence="8 9">WBDL</strain>
    </source>
</reference>
<dbReference type="OrthoDB" id="9801330at2"/>